<name>A0ABR3NES6_9TELE</name>
<dbReference type="Proteomes" id="UP001558613">
    <property type="component" value="Unassembled WGS sequence"/>
</dbReference>
<gene>
    <name evidence="1" type="ORF">QQF64_035088</name>
</gene>
<comment type="caution">
    <text evidence="1">The sequence shown here is derived from an EMBL/GenBank/DDBJ whole genome shotgun (WGS) entry which is preliminary data.</text>
</comment>
<dbReference type="EMBL" id="JAYMGO010000004">
    <property type="protein sequence ID" value="KAL1275465.1"/>
    <property type="molecule type" value="Genomic_DNA"/>
</dbReference>
<evidence type="ECO:0000313" key="2">
    <source>
        <dbReference type="Proteomes" id="UP001558613"/>
    </source>
</evidence>
<organism evidence="1 2">
    <name type="scientific">Cirrhinus molitorella</name>
    <name type="common">mud carp</name>
    <dbReference type="NCBI Taxonomy" id="172907"/>
    <lineage>
        <taxon>Eukaryota</taxon>
        <taxon>Metazoa</taxon>
        <taxon>Chordata</taxon>
        <taxon>Craniata</taxon>
        <taxon>Vertebrata</taxon>
        <taxon>Euteleostomi</taxon>
        <taxon>Actinopterygii</taxon>
        <taxon>Neopterygii</taxon>
        <taxon>Teleostei</taxon>
        <taxon>Ostariophysi</taxon>
        <taxon>Cypriniformes</taxon>
        <taxon>Cyprinidae</taxon>
        <taxon>Labeoninae</taxon>
        <taxon>Labeonini</taxon>
        <taxon>Cirrhinus</taxon>
    </lineage>
</organism>
<accession>A0ABR3NES6</accession>
<evidence type="ECO:0000313" key="1">
    <source>
        <dbReference type="EMBL" id="KAL1275465.1"/>
    </source>
</evidence>
<sequence length="229" mass="24534">MYTSILPTDARVEQVSLNGENENERARERRRASDAAGLFSIGTEGRALFLGPLAAPVDIESSKHSLWDVLSGVRPGSQMKVTCRPSAESLLGLFTSAECVPQAQSSAEWIGGGDELKWITLQPENSFNAAGVSVRPETHIRLSLVPRSRSSGVYANAPLTFQSPCGNGKPAADGLGFASAACRLAFVLLSWGRAWLSSLRADSCLREQLGETSVACGAKERGKWVDKHC</sequence>
<keyword evidence="2" id="KW-1185">Reference proteome</keyword>
<protein>
    <submittedName>
        <fullName evidence="1">Uncharacterized protein</fullName>
    </submittedName>
</protein>
<reference evidence="1 2" key="1">
    <citation type="submission" date="2023-09" db="EMBL/GenBank/DDBJ databases">
        <authorList>
            <person name="Wang M."/>
        </authorList>
    </citation>
    <scope>NUCLEOTIDE SEQUENCE [LARGE SCALE GENOMIC DNA]</scope>
    <source>
        <strain evidence="1">GT-2023</strain>
        <tissue evidence="1">Liver</tissue>
    </source>
</reference>
<proteinExistence type="predicted"/>